<evidence type="ECO:0000256" key="3">
    <source>
        <dbReference type="ARBA" id="ARBA00022448"/>
    </source>
</evidence>
<evidence type="ECO:0000256" key="8">
    <source>
        <dbReference type="SAM" id="Phobius"/>
    </source>
</evidence>
<dbReference type="GO" id="GO:1902600">
    <property type="term" value="P:proton transmembrane transport"/>
    <property type="evidence" value="ECO:0007669"/>
    <property type="project" value="InterPro"/>
</dbReference>
<evidence type="ECO:0000256" key="4">
    <source>
        <dbReference type="ARBA" id="ARBA00022538"/>
    </source>
</evidence>
<keyword evidence="4" id="KW-0630">Potassium</keyword>
<organism evidence="11 12">
    <name type="scientific">Caldimicrobium thiodismutans</name>
    <dbReference type="NCBI Taxonomy" id="1653476"/>
    <lineage>
        <taxon>Bacteria</taxon>
        <taxon>Pseudomonadati</taxon>
        <taxon>Thermodesulfobacteriota</taxon>
        <taxon>Thermodesulfobacteria</taxon>
        <taxon>Thermodesulfobacteriales</taxon>
        <taxon>Thermodesulfobacteriaceae</taxon>
        <taxon>Caldimicrobium</taxon>
    </lineage>
</organism>
<proteinExistence type="inferred from homology"/>
<dbReference type="PROSITE" id="PS51202">
    <property type="entry name" value="RCK_C"/>
    <property type="match status" value="1"/>
</dbReference>
<feature type="transmembrane region" description="Helical" evidence="8">
    <location>
        <begin position="116"/>
        <end position="136"/>
    </location>
</feature>
<keyword evidence="5 8" id="KW-0812">Transmembrane</keyword>
<dbReference type="GO" id="GO:0015297">
    <property type="term" value="F:antiporter activity"/>
    <property type="evidence" value="ECO:0007669"/>
    <property type="project" value="InterPro"/>
</dbReference>
<feature type="transmembrane region" description="Helical" evidence="8">
    <location>
        <begin position="148"/>
        <end position="170"/>
    </location>
</feature>
<dbReference type="InterPro" id="IPR036291">
    <property type="entry name" value="NAD(P)-bd_dom_sf"/>
</dbReference>
<evidence type="ECO:0000256" key="7">
    <source>
        <dbReference type="ARBA" id="ARBA00023136"/>
    </source>
</evidence>
<dbReference type="PANTHER" id="PTHR42751">
    <property type="entry name" value="SODIUM/HYDROGEN EXCHANGER FAMILY/TRKA DOMAIN PROTEIN"/>
    <property type="match status" value="1"/>
</dbReference>
<dbReference type="Pfam" id="PF00999">
    <property type="entry name" value="Na_H_Exchanger"/>
    <property type="match status" value="1"/>
</dbReference>
<feature type="domain" description="RCK C-terminal" evidence="10">
    <location>
        <begin position="575"/>
        <end position="659"/>
    </location>
</feature>
<dbReference type="Proteomes" id="UP000235731">
    <property type="component" value="Unassembled WGS sequence"/>
</dbReference>
<evidence type="ECO:0000256" key="5">
    <source>
        <dbReference type="ARBA" id="ARBA00022692"/>
    </source>
</evidence>
<dbReference type="InterPro" id="IPR036721">
    <property type="entry name" value="RCK_C_sf"/>
</dbReference>
<evidence type="ECO:0000313" key="11">
    <source>
        <dbReference type="EMBL" id="PMP61291.1"/>
    </source>
</evidence>
<dbReference type="Gene3D" id="3.40.50.720">
    <property type="entry name" value="NAD(P)-binding Rossmann-like Domain"/>
    <property type="match status" value="1"/>
</dbReference>
<dbReference type="GO" id="GO:0006813">
    <property type="term" value="P:potassium ion transport"/>
    <property type="evidence" value="ECO:0007669"/>
    <property type="project" value="UniProtKB-KW"/>
</dbReference>
<sequence>MFKEYLLSLILAFLLALPIAYLFVRLKLPPLTGFLLAGLLAGPSGFSLVKDLNLIRDLAELGVIFLMFLLGIEFSIKKLLSYRKEVLLGGFLQVVMTTLFIGVVASHFLSVSFAQALFYGVLVAFSSTAVVLKLLMERGELNSPYGRYIFGILIFQDLSVILVMLMLPLLSGKEISLQYLLFTLIKSFLILAGIFLIGFKGIPLFLDLIMKTRNREIFLISIFIISLGTAYLGHELGLSMALGAFLAGLIISESDYAYQIMAEIKPLKELFMALFFISVGMLLHPRLLFENPFLTLSIFAIIFVAKVLIAFGVVLLLSKSPRISLLSALYLFQIGEFSFVLALEGAKRNLFSSANFYQIFIGTSILTLVATPFVVSGVQRFSDGILRLFSPKRISLLKRRREKREERFVEHTVVVGFGICGKNVVYGLKLLKIPYVILELNPYTVKKYKRKGEPIYFADATNPEILKKFGIERAKALVITISDTLAARKIIQIAKALNPELYVITRTQFVAEIEELLDLGADEVIPEEFEASIELFTKVLKYYRVPKNLILELVEEVRSGHYQVLRKEDQSFIKEGISSDWLKALNFETYFIKKGSLLKGLSIKRLDLRAKTGVTILAIKRGEDLIINPSPDFILEEEDLLILIGDKKNLRKAFEYLEEPLEALY</sequence>
<keyword evidence="4" id="KW-0633">Potassium transport</keyword>
<feature type="domain" description="RCK N-terminal" evidence="9">
    <location>
        <begin position="409"/>
        <end position="526"/>
    </location>
</feature>
<feature type="transmembrane region" description="Helical" evidence="8">
    <location>
        <begin position="217"/>
        <end position="234"/>
    </location>
</feature>
<dbReference type="InterPro" id="IPR003148">
    <property type="entry name" value="RCK_N"/>
</dbReference>
<reference evidence="11 12" key="1">
    <citation type="submission" date="2018-01" db="EMBL/GenBank/DDBJ databases">
        <title>Metagenomic assembled genomes from two thermal pools in the Uzon Caldera, Kamchatka, Russia.</title>
        <authorList>
            <person name="Wilkins L."/>
            <person name="Ettinger C."/>
        </authorList>
    </citation>
    <scope>NUCLEOTIDE SEQUENCE [LARGE SCALE GENOMIC DNA]</scope>
    <source>
        <strain evidence="11">ZAV-15</strain>
    </source>
</reference>
<keyword evidence="4" id="KW-0406">Ion transport</keyword>
<evidence type="ECO:0008006" key="13">
    <source>
        <dbReference type="Google" id="ProtNLM"/>
    </source>
</evidence>
<evidence type="ECO:0000259" key="10">
    <source>
        <dbReference type="PROSITE" id="PS51202"/>
    </source>
</evidence>
<dbReference type="SUPFAM" id="SSF51735">
    <property type="entry name" value="NAD(P)-binding Rossmann-fold domains"/>
    <property type="match status" value="1"/>
</dbReference>
<feature type="transmembrane region" description="Helical" evidence="8">
    <location>
        <begin position="6"/>
        <end position="24"/>
    </location>
</feature>
<dbReference type="PANTHER" id="PTHR42751:SF3">
    <property type="entry name" value="SODIUM_GLUTAMATE SYMPORTER"/>
    <property type="match status" value="1"/>
</dbReference>
<dbReference type="AlphaFoldDB" id="A0A2N7PIE2"/>
<dbReference type="InterPro" id="IPR038770">
    <property type="entry name" value="Na+/solute_symporter_sf"/>
</dbReference>
<comment type="similarity">
    <text evidence="2">Belongs to the monovalent cation:proton antiporter 2 (CPA2) transporter (TC 2.A.37) family.</text>
</comment>
<feature type="transmembrane region" description="Helical" evidence="8">
    <location>
        <begin position="176"/>
        <end position="197"/>
    </location>
</feature>
<accession>A0A2N7PIE2</accession>
<keyword evidence="3" id="KW-0813">Transport</keyword>
<feature type="transmembrane region" description="Helical" evidence="8">
    <location>
        <begin position="270"/>
        <end position="287"/>
    </location>
</feature>
<feature type="transmembrane region" description="Helical" evidence="8">
    <location>
        <begin position="293"/>
        <end position="316"/>
    </location>
</feature>
<feature type="transmembrane region" description="Helical" evidence="8">
    <location>
        <begin position="355"/>
        <end position="378"/>
    </location>
</feature>
<feature type="transmembrane region" description="Helical" evidence="8">
    <location>
        <begin position="31"/>
        <end position="49"/>
    </location>
</feature>
<feature type="transmembrane region" description="Helical" evidence="8">
    <location>
        <begin position="55"/>
        <end position="74"/>
    </location>
</feature>
<name>A0A2N7PIE2_9BACT</name>
<comment type="caution">
    <text evidence="11">The sequence shown here is derived from an EMBL/GenBank/DDBJ whole genome shotgun (WGS) entry which is preliminary data.</text>
</comment>
<keyword evidence="7 8" id="KW-0472">Membrane</keyword>
<evidence type="ECO:0000313" key="12">
    <source>
        <dbReference type="Proteomes" id="UP000235731"/>
    </source>
</evidence>
<dbReference type="PROSITE" id="PS51201">
    <property type="entry name" value="RCK_N"/>
    <property type="match status" value="1"/>
</dbReference>
<evidence type="ECO:0000256" key="6">
    <source>
        <dbReference type="ARBA" id="ARBA00022989"/>
    </source>
</evidence>
<feature type="transmembrane region" description="Helical" evidence="8">
    <location>
        <begin position="323"/>
        <end position="343"/>
    </location>
</feature>
<evidence type="ECO:0000256" key="2">
    <source>
        <dbReference type="ARBA" id="ARBA00005551"/>
    </source>
</evidence>
<evidence type="ECO:0000259" key="9">
    <source>
        <dbReference type="PROSITE" id="PS51201"/>
    </source>
</evidence>
<dbReference type="Pfam" id="PF02080">
    <property type="entry name" value="TrkA_C"/>
    <property type="match status" value="1"/>
</dbReference>
<comment type="subcellular location">
    <subcellularLocation>
        <location evidence="1">Membrane</location>
        <topology evidence="1">Multi-pass membrane protein</topology>
    </subcellularLocation>
</comment>
<dbReference type="InterPro" id="IPR006153">
    <property type="entry name" value="Cation/H_exchanger_TM"/>
</dbReference>
<dbReference type="GO" id="GO:0016020">
    <property type="term" value="C:membrane"/>
    <property type="evidence" value="ECO:0007669"/>
    <property type="project" value="UniProtKB-SubCell"/>
</dbReference>
<dbReference type="GO" id="GO:0008324">
    <property type="term" value="F:monoatomic cation transmembrane transporter activity"/>
    <property type="evidence" value="ECO:0007669"/>
    <property type="project" value="InterPro"/>
</dbReference>
<dbReference type="InterPro" id="IPR006037">
    <property type="entry name" value="RCK_C"/>
</dbReference>
<dbReference type="Gene3D" id="3.30.70.1450">
    <property type="entry name" value="Regulator of K+ conductance, C-terminal domain"/>
    <property type="match status" value="1"/>
</dbReference>
<dbReference type="Gene3D" id="1.20.1530.20">
    <property type="match status" value="1"/>
</dbReference>
<dbReference type="SUPFAM" id="SSF116726">
    <property type="entry name" value="TrkA C-terminal domain-like"/>
    <property type="match status" value="1"/>
</dbReference>
<feature type="transmembrane region" description="Helical" evidence="8">
    <location>
        <begin position="86"/>
        <end position="110"/>
    </location>
</feature>
<protein>
    <recommendedName>
        <fullName evidence="13">Potassium transporter KefB</fullName>
    </recommendedName>
</protein>
<keyword evidence="6 8" id="KW-1133">Transmembrane helix</keyword>
<gene>
    <name evidence="11" type="ORF">C0197_05955</name>
</gene>
<dbReference type="Pfam" id="PF02254">
    <property type="entry name" value="TrkA_N"/>
    <property type="match status" value="1"/>
</dbReference>
<evidence type="ECO:0000256" key="1">
    <source>
        <dbReference type="ARBA" id="ARBA00004141"/>
    </source>
</evidence>
<dbReference type="EMBL" id="PNIE01000090">
    <property type="protein sequence ID" value="PMP61291.1"/>
    <property type="molecule type" value="Genomic_DNA"/>
</dbReference>